<proteinExistence type="predicted"/>
<evidence type="ECO:0000256" key="1">
    <source>
        <dbReference type="SAM" id="Phobius"/>
    </source>
</evidence>
<gene>
    <name evidence="2" type="ORF">SAMN04489796_11210</name>
</gene>
<reference evidence="3" key="1">
    <citation type="submission" date="2016-10" db="EMBL/GenBank/DDBJ databases">
        <authorList>
            <person name="Varghese N."/>
            <person name="Submissions S."/>
        </authorList>
    </citation>
    <scope>NUCLEOTIDE SEQUENCE [LARGE SCALE GENOMIC DNA]</scope>
    <source>
        <strain evidence="3">DSM 15363</strain>
    </source>
</reference>
<feature type="transmembrane region" description="Helical" evidence="1">
    <location>
        <begin position="12"/>
        <end position="34"/>
    </location>
</feature>
<keyword evidence="1" id="KW-0472">Membrane</keyword>
<evidence type="ECO:0000313" key="2">
    <source>
        <dbReference type="EMBL" id="SDI49923.1"/>
    </source>
</evidence>
<keyword evidence="3" id="KW-1185">Reference proteome</keyword>
<evidence type="ECO:0000313" key="3">
    <source>
        <dbReference type="Proteomes" id="UP000199492"/>
    </source>
</evidence>
<keyword evidence="1" id="KW-0812">Transmembrane</keyword>
<accession>A0A1G8L2M3</accession>
<organism evidence="2 3">
    <name type="scientific">Winogradskyella thalassocola</name>
    <dbReference type="NCBI Taxonomy" id="262004"/>
    <lineage>
        <taxon>Bacteria</taxon>
        <taxon>Pseudomonadati</taxon>
        <taxon>Bacteroidota</taxon>
        <taxon>Flavobacteriia</taxon>
        <taxon>Flavobacteriales</taxon>
        <taxon>Flavobacteriaceae</taxon>
        <taxon>Winogradskyella</taxon>
    </lineage>
</organism>
<dbReference type="InterPro" id="IPR045444">
    <property type="entry name" value="DUF6503"/>
</dbReference>
<name>A0A1G8L2M3_9FLAO</name>
<dbReference type="EMBL" id="FNCZ01000012">
    <property type="protein sequence ID" value="SDI49923.1"/>
    <property type="molecule type" value="Genomic_DNA"/>
</dbReference>
<sequence length="302" mass="34914">MSSSEFKKSMRYISVSFITILRLFSKLISSFTNLLFINEFLMRNYIIVLFVVLLSSCKNENANTIKTDLETNPKTLKADAIISKSIAVSGGERFKQSSLKFEFRDVYYQALRKNHEFLLVRVLVNEKDSIFDMLSNVGFERYHNDAFVKLEDSIANVYSASVNSVHYFSVLPYGLNDTAVNKTLLESEQIKNKDYHKIKVTFDELGGGEDHEDVFVYWVNKETFKVDYLAYSYAEVSGIGMRFREAYNERYIKGLRFVDYNNYKTEDTSIPVENLGKAFEADQLKLLSKIELENITVDLVNN</sequence>
<dbReference type="STRING" id="262004.SAMN04489796_11210"/>
<evidence type="ECO:0008006" key="4">
    <source>
        <dbReference type="Google" id="ProtNLM"/>
    </source>
</evidence>
<keyword evidence="1" id="KW-1133">Transmembrane helix</keyword>
<dbReference type="AlphaFoldDB" id="A0A1G8L2M3"/>
<dbReference type="Proteomes" id="UP000199492">
    <property type="component" value="Unassembled WGS sequence"/>
</dbReference>
<protein>
    <recommendedName>
        <fullName evidence="4">Deoxyribose-phosphate aldolase</fullName>
    </recommendedName>
</protein>
<dbReference type="Pfam" id="PF20113">
    <property type="entry name" value="DUF6503"/>
    <property type="match status" value="1"/>
</dbReference>